<evidence type="ECO:0000256" key="3">
    <source>
        <dbReference type="ARBA" id="ARBA00023242"/>
    </source>
</evidence>
<gene>
    <name evidence="6" type="ORF">K452DRAFT_320242</name>
</gene>
<dbReference type="GeneID" id="54301799"/>
<dbReference type="CDD" id="cd12148">
    <property type="entry name" value="fungal_TF_MHR"/>
    <property type="match status" value="1"/>
</dbReference>
<dbReference type="InterPro" id="IPR007219">
    <property type="entry name" value="XnlR_reg_dom"/>
</dbReference>
<dbReference type="GO" id="GO:0003677">
    <property type="term" value="F:DNA binding"/>
    <property type="evidence" value="ECO:0007669"/>
    <property type="project" value="InterPro"/>
</dbReference>
<feature type="domain" description="Zn(2)-C6 fungal-type" evidence="5">
    <location>
        <begin position="9"/>
        <end position="38"/>
    </location>
</feature>
<dbReference type="InterPro" id="IPR001138">
    <property type="entry name" value="Zn2Cys6_DnaBD"/>
</dbReference>
<dbReference type="EMBL" id="ML995492">
    <property type="protein sequence ID" value="KAF2139590.1"/>
    <property type="molecule type" value="Genomic_DNA"/>
</dbReference>
<name>A0A6A6B6F0_9PEZI</name>
<evidence type="ECO:0000313" key="7">
    <source>
        <dbReference type="Proteomes" id="UP000799438"/>
    </source>
</evidence>
<dbReference type="AlphaFoldDB" id="A0A6A6B6F0"/>
<reference evidence="6" key="1">
    <citation type="journal article" date="2020" name="Stud. Mycol.">
        <title>101 Dothideomycetes genomes: a test case for predicting lifestyles and emergence of pathogens.</title>
        <authorList>
            <person name="Haridas S."/>
            <person name="Albert R."/>
            <person name="Binder M."/>
            <person name="Bloem J."/>
            <person name="Labutti K."/>
            <person name="Salamov A."/>
            <person name="Andreopoulos B."/>
            <person name="Baker S."/>
            <person name="Barry K."/>
            <person name="Bills G."/>
            <person name="Bluhm B."/>
            <person name="Cannon C."/>
            <person name="Castanera R."/>
            <person name="Culley D."/>
            <person name="Daum C."/>
            <person name="Ezra D."/>
            <person name="Gonzalez J."/>
            <person name="Henrissat B."/>
            <person name="Kuo A."/>
            <person name="Liang C."/>
            <person name="Lipzen A."/>
            <person name="Lutzoni F."/>
            <person name="Magnuson J."/>
            <person name="Mondo S."/>
            <person name="Nolan M."/>
            <person name="Ohm R."/>
            <person name="Pangilinan J."/>
            <person name="Park H.-J."/>
            <person name="Ramirez L."/>
            <person name="Alfaro M."/>
            <person name="Sun H."/>
            <person name="Tritt A."/>
            <person name="Yoshinaga Y."/>
            <person name="Zwiers L.-H."/>
            <person name="Turgeon B."/>
            <person name="Goodwin S."/>
            <person name="Spatafora J."/>
            <person name="Crous P."/>
            <person name="Grigoriev I."/>
        </authorList>
    </citation>
    <scope>NUCLEOTIDE SEQUENCE</scope>
    <source>
        <strain evidence="6">CBS 121167</strain>
    </source>
</reference>
<protein>
    <recommendedName>
        <fullName evidence="5">Zn(2)-C6 fungal-type domain-containing protein</fullName>
    </recommendedName>
</protein>
<feature type="compositionally biased region" description="Low complexity" evidence="4">
    <location>
        <begin position="672"/>
        <end position="685"/>
    </location>
</feature>
<sequence>MPTPASALSCITCRARKIRCDKTQPCSACTRSGVECIFPSQRAQRRKQGRRNEELLRRLDHLEGLVERLGGEVAVTARAAKGKPLEEQAETSEYAEQWLGGLPPRAGQGAPKEEGTHPVMKEDGGRYLSEDFWTSLSGEVEGLRELLNEPSSEDEDDSTRVSVNSPASADPYERRLLNSLFIFSGDMESADLRWVHPPGPQIEMLSDVYFDRIDPTFKLLHKPTVNPWLLAAAADAANIPRSGGVEALMFAMYYAAVISLSDADCLKVLGKDRTNLAAQYRHCTEIALANADFLNSKELETLQAFVLYLVCLRCHNRTRSVWTLVSLAVRIAQDMNLHRDGGVTGFSPYETELRRRLWWQIVVLDIRACEDRGSFPLIDQSVCSTKMPLNIDDDDINPSTRTTPREKIGCTEITFSKLCQEASMVAPRFFSPVPADVNSDEKREQWQKNIQQEVETFKERLINKYVKHCDPTIPIQHTVSQVSQIVVAEFWLLVHYPIQTRRYAFKSNATKTEILEVAIMHLRLDYELVTHPVTTKYKWYYETYVQWHPLAVALAELCVQTRGPAVDKAWAIVDTVYERARSRVTDVSLWRPVKKLYRKARLARTQALRNASACMGGESAASTRARSATAPVTCPGTTAGSTIPRLPLENFDINTTAPMNMNPFAIPSEPTPHNAPAHATSSSSHPPLPQGQMPLATMPMSTSHEFNIMSAESMANMNLDSYGDPVNWQDWDEFVRSTWAVEDPNQQDKTNTPEWELGYWG</sequence>
<evidence type="ECO:0000256" key="1">
    <source>
        <dbReference type="ARBA" id="ARBA00004123"/>
    </source>
</evidence>
<dbReference type="InterPro" id="IPR036864">
    <property type="entry name" value="Zn2-C6_fun-type_DNA-bd_sf"/>
</dbReference>
<dbReference type="RefSeq" id="XP_033395303.1">
    <property type="nucleotide sequence ID" value="XM_033544303.1"/>
</dbReference>
<dbReference type="GO" id="GO:0008270">
    <property type="term" value="F:zinc ion binding"/>
    <property type="evidence" value="ECO:0007669"/>
    <property type="project" value="InterPro"/>
</dbReference>
<evidence type="ECO:0000259" key="5">
    <source>
        <dbReference type="PROSITE" id="PS50048"/>
    </source>
</evidence>
<dbReference type="InterPro" id="IPR050613">
    <property type="entry name" value="Sec_Metabolite_Reg"/>
</dbReference>
<evidence type="ECO:0000313" key="6">
    <source>
        <dbReference type="EMBL" id="KAF2139590.1"/>
    </source>
</evidence>
<feature type="region of interest" description="Disordered" evidence="4">
    <location>
        <begin position="148"/>
        <end position="167"/>
    </location>
</feature>
<feature type="compositionally biased region" description="Basic and acidic residues" evidence="4">
    <location>
        <begin position="111"/>
        <end position="124"/>
    </location>
</feature>
<dbReference type="Pfam" id="PF00172">
    <property type="entry name" value="Zn_clus"/>
    <property type="match status" value="1"/>
</dbReference>
<keyword evidence="7" id="KW-1185">Reference proteome</keyword>
<dbReference type="SMART" id="SM00066">
    <property type="entry name" value="GAL4"/>
    <property type="match status" value="1"/>
</dbReference>
<dbReference type="PANTHER" id="PTHR31001:SF50">
    <property type="entry name" value="ZN(II)2CYS6 TRANSCRIPTION FACTOR (EUROFUNG)"/>
    <property type="match status" value="1"/>
</dbReference>
<evidence type="ECO:0000256" key="4">
    <source>
        <dbReference type="SAM" id="MobiDB-lite"/>
    </source>
</evidence>
<dbReference type="SMART" id="SM00906">
    <property type="entry name" value="Fungal_trans"/>
    <property type="match status" value="1"/>
</dbReference>
<dbReference type="PANTHER" id="PTHR31001">
    <property type="entry name" value="UNCHARACTERIZED TRANSCRIPTIONAL REGULATORY PROTEIN"/>
    <property type="match status" value="1"/>
</dbReference>
<keyword evidence="3" id="KW-0539">Nucleus</keyword>
<dbReference type="CDD" id="cd00067">
    <property type="entry name" value="GAL4"/>
    <property type="match status" value="1"/>
</dbReference>
<accession>A0A6A6B6F0</accession>
<feature type="region of interest" description="Disordered" evidence="4">
    <location>
        <begin position="665"/>
        <end position="696"/>
    </location>
</feature>
<dbReference type="PROSITE" id="PS50048">
    <property type="entry name" value="ZN2_CY6_FUNGAL_2"/>
    <property type="match status" value="1"/>
</dbReference>
<organism evidence="6 7">
    <name type="scientific">Aplosporella prunicola CBS 121167</name>
    <dbReference type="NCBI Taxonomy" id="1176127"/>
    <lineage>
        <taxon>Eukaryota</taxon>
        <taxon>Fungi</taxon>
        <taxon>Dikarya</taxon>
        <taxon>Ascomycota</taxon>
        <taxon>Pezizomycotina</taxon>
        <taxon>Dothideomycetes</taxon>
        <taxon>Dothideomycetes incertae sedis</taxon>
        <taxon>Botryosphaeriales</taxon>
        <taxon>Aplosporellaceae</taxon>
        <taxon>Aplosporella</taxon>
    </lineage>
</organism>
<dbReference type="GO" id="GO:0005634">
    <property type="term" value="C:nucleus"/>
    <property type="evidence" value="ECO:0007669"/>
    <property type="project" value="UniProtKB-SubCell"/>
</dbReference>
<dbReference type="Pfam" id="PF04082">
    <property type="entry name" value="Fungal_trans"/>
    <property type="match status" value="1"/>
</dbReference>
<proteinExistence type="predicted"/>
<dbReference type="GO" id="GO:0000981">
    <property type="term" value="F:DNA-binding transcription factor activity, RNA polymerase II-specific"/>
    <property type="evidence" value="ECO:0007669"/>
    <property type="project" value="InterPro"/>
</dbReference>
<dbReference type="GO" id="GO:0006351">
    <property type="term" value="P:DNA-templated transcription"/>
    <property type="evidence" value="ECO:0007669"/>
    <property type="project" value="InterPro"/>
</dbReference>
<comment type="subcellular location">
    <subcellularLocation>
        <location evidence="1">Nucleus</location>
    </subcellularLocation>
</comment>
<dbReference type="SUPFAM" id="SSF57701">
    <property type="entry name" value="Zn2/Cys6 DNA-binding domain"/>
    <property type="match status" value="1"/>
</dbReference>
<feature type="region of interest" description="Disordered" evidence="4">
    <location>
        <begin position="99"/>
        <end position="124"/>
    </location>
</feature>
<evidence type="ECO:0000256" key="2">
    <source>
        <dbReference type="ARBA" id="ARBA00022723"/>
    </source>
</evidence>
<dbReference type="Gene3D" id="4.10.240.10">
    <property type="entry name" value="Zn(2)-C6 fungal-type DNA-binding domain"/>
    <property type="match status" value="1"/>
</dbReference>
<dbReference type="OrthoDB" id="424974at2759"/>
<dbReference type="Proteomes" id="UP000799438">
    <property type="component" value="Unassembled WGS sequence"/>
</dbReference>
<dbReference type="PROSITE" id="PS00463">
    <property type="entry name" value="ZN2_CY6_FUNGAL_1"/>
    <property type="match status" value="1"/>
</dbReference>
<keyword evidence="2" id="KW-0479">Metal-binding</keyword>